<dbReference type="STRING" id="56107.Cylst_3843"/>
<gene>
    <name evidence="1" type="ORF">Cylst_3843</name>
</gene>
<name>K9X0F9_9NOST</name>
<evidence type="ECO:0000313" key="1">
    <source>
        <dbReference type="EMBL" id="AFZ25958.1"/>
    </source>
</evidence>
<dbReference type="Proteomes" id="UP000010475">
    <property type="component" value="Chromosome"/>
</dbReference>
<dbReference type="eggNOG" id="ENOG502ZA7J">
    <property type="taxonomic scope" value="Bacteria"/>
</dbReference>
<dbReference type="RefSeq" id="WP_015209201.1">
    <property type="nucleotide sequence ID" value="NC_019757.1"/>
</dbReference>
<dbReference type="EMBL" id="CP003642">
    <property type="protein sequence ID" value="AFZ25958.1"/>
    <property type="molecule type" value="Genomic_DNA"/>
</dbReference>
<dbReference type="KEGG" id="csg:Cylst_3843"/>
<organism evidence="1 2">
    <name type="scientific">Cylindrospermum stagnale PCC 7417</name>
    <dbReference type="NCBI Taxonomy" id="56107"/>
    <lineage>
        <taxon>Bacteria</taxon>
        <taxon>Bacillati</taxon>
        <taxon>Cyanobacteriota</taxon>
        <taxon>Cyanophyceae</taxon>
        <taxon>Nostocales</taxon>
        <taxon>Nostocaceae</taxon>
        <taxon>Cylindrospermum</taxon>
    </lineage>
</organism>
<dbReference type="HOGENOM" id="CLU_1198194_0_0_3"/>
<evidence type="ECO:0000313" key="2">
    <source>
        <dbReference type="Proteomes" id="UP000010475"/>
    </source>
</evidence>
<accession>K9X0F9</accession>
<protein>
    <submittedName>
        <fullName evidence="1">Uncharacterized protein</fullName>
    </submittedName>
</protein>
<reference evidence="1 2" key="1">
    <citation type="submission" date="2012-06" db="EMBL/GenBank/DDBJ databases">
        <title>Finished chromosome of genome of Cylindrospermum stagnale PCC 7417.</title>
        <authorList>
            <consortium name="US DOE Joint Genome Institute"/>
            <person name="Gugger M."/>
            <person name="Coursin T."/>
            <person name="Rippka R."/>
            <person name="Tandeau De Marsac N."/>
            <person name="Huntemann M."/>
            <person name="Wei C.-L."/>
            <person name="Han J."/>
            <person name="Detter J.C."/>
            <person name="Han C."/>
            <person name="Tapia R."/>
            <person name="Chen A."/>
            <person name="Kyrpides N."/>
            <person name="Mavromatis K."/>
            <person name="Markowitz V."/>
            <person name="Szeto E."/>
            <person name="Ivanova N."/>
            <person name="Pagani I."/>
            <person name="Pati A."/>
            <person name="Goodwin L."/>
            <person name="Nordberg H.P."/>
            <person name="Cantor M.N."/>
            <person name="Hua S.X."/>
            <person name="Woyke T."/>
            <person name="Kerfeld C.A."/>
        </authorList>
    </citation>
    <scope>NUCLEOTIDE SEQUENCE [LARGE SCALE GENOMIC DNA]</scope>
    <source>
        <strain evidence="1 2">PCC 7417</strain>
    </source>
</reference>
<dbReference type="PATRIC" id="fig|56107.3.peg.4225"/>
<dbReference type="AlphaFoldDB" id="K9X0F9"/>
<sequence length="231" mass="27180">MQAKEIKDKLKLLIEQASSIDPNLARRLDEINRWVKDIKPGSLTAKPFVLAFLLEVITDSTIWLVIKSLPSEVEQQSKFEQMTPNERYWYSYLFPRWINATDSKFYIWKKKMMAGEFNQDDGDIIKLIAQDIVRRGGSFWQRYIADLSMATDLIICNHQQKPLCIQVTSVGEEFNRQKYQDWQNTLQLWEIERGMFLSYNPGDDNFINQLVTLTLYNSDNLADRKYLNFSA</sequence>
<dbReference type="OrthoDB" id="489576at2"/>
<keyword evidence="2" id="KW-1185">Reference proteome</keyword>
<proteinExistence type="predicted"/>